<evidence type="ECO:0000256" key="2">
    <source>
        <dbReference type="ARBA" id="ARBA00022692"/>
    </source>
</evidence>
<evidence type="ECO:0000313" key="9">
    <source>
        <dbReference type="EMBL" id="SCU81206.1"/>
    </source>
</evidence>
<protein>
    <recommendedName>
        <fullName evidence="6">Reticulon-like protein</fullName>
    </recommendedName>
</protein>
<feature type="transmembrane region" description="Helical" evidence="6">
    <location>
        <begin position="20"/>
        <end position="40"/>
    </location>
</feature>
<dbReference type="GO" id="GO:0005789">
    <property type="term" value="C:endoplasmic reticulum membrane"/>
    <property type="evidence" value="ECO:0007669"/>
    <property type="project" value="UniProtKB-SubCell"/>
</dbReference>
<dbReference type="PROSITE" id="PS50845">
    <property type="entry name" value="RETICULON"/>
    <property type="match status" value="1"/>
</dbReference>
<dbReference type="STRING" id="1230905.A0A1G4IVX9"/>
<dbReference type="PANTHER" id="PTHR10994:SF193">
    <property type="entry name" value="RETICULON-LIKE PROTEIN"/>
    <property type="match status" value="1"/>
</dbReference>
<dbReference type="GO" id="GO:0009617">
    <property type="term" value="P:response to bacterium"/>
    <property type="evidence" value="ECO:0007669"/>
    <property type="project" value="InterPro"/>
</dbReference>
<reference evidence="9 10" key="1">
    <citation type="submission" date="2016-03" db="EMBL/GenBank/DDBJ databases">
        <authorList>
            <person name="Devillers H."/>
        </authorList>
    </citation>
    <scope>NUCLEOTIDE SEQUENCE [LARGE SCALE GENOMIC DNA]</scope>
    <source>
        <strain evidence="9">CBS 11717</strain>
    </source>
</reference>
<gene>
    <name evidence="9" type="ORF">LAMI_0B05182G</name>
</gene>
<keyword evidence="3 6" id="KW-0256">Endoplasmic reticulum</keyword>
<evidence type="ECO:0000256" key="1">
    <source>
        <dbReference type="ARBA" id="ARBA00004477"/>
    </source>
</evidence>
<dbReference type="OrthoDB" id="567788at2759"/>
<feature type="transmembrane region" description="Helical" evidence="6">
    <location>
        <begin position="128"/>
        <end position="148"/>
    </location>
</feature>
<evidence type="ECO:0000256" key="3">
    <source>
        <dbReference type="ARBA" id="ARBA00022824"/>
    </source>
</evidence>
<proteinExistence type="predicted"/>
<evidence type="ECO:0000256" key="5">
    <source>
        <dbReference type="ARBA" id="ARBA00023136"/>
    </source>
</evidence>
<keyword evidence="10" id="KW-1185">Reference proteome</keyword>
<sequence>MSSCCELLYWKNPVETGKVFGGALVALLFVKKVNLITVLLRLAYTVMLATGSVEFASKMFLGQGLVSKYGPQQCPNIVGCVKPSVDAAFEKFPKYQAQLRQLVFAAKPQATLRAAAVLYVVHKLYSLMSLWTMLFVGTIGVFTVPMVYKTYQREIDATVAQGVEAGKQQAQALQSTVSEKAGPYVKQLDEKLGPVSKFMKSKANAAGIAPQSTTSKLAADVPLEKTTSSPLEEHTSAKTSSADFPTAPSTKLGHEVVEDATLTGSHIPHKETNPFTE</sequence>
<dbReference type="InterPro" id="IPR003388">
    <property type="entry name" value="Reticulon"/>
</dbReference>
<evidence type="ECO:0000313" key="10">
    <source>
        <dbReference type="Proteomes" id="UP000191024"/>
    </source>
</evidence>
<dbReference type="EMBL" id="LT598464">
    <property type="protein sequence ID" value="SCU81206.1"/>
    <property type="molecule type" value="Genomic_DNA"/>
</dbReference>
<dbReference type="Pfam" id="PF02453">
    <property type="entry name" value="Reticulon"/>
    <property type="match status" value="1"/>
</dbReference>
<organism evidence="9 10">
    <name type="scientific">Lachancea mirantina</name>
    <dbReference type="NCBI Taxonomy" id="1230905"/>
    <lineage>
        <taxon>Eukaryota</taxon>
        <taxon>Fungi</taxon>
        <taxon>Dikarya</taxon>
        <taxon>Ascomycota</taxon>
        <taxon>Saccharomycotina</taxon>
        <taxon>Saccharomycetes</taxon>
        <taxon>Saccharomycetales</taxon>
        <taxon>Saccharomycetaceae</taxon>
        <taxon>Lachancea</taxon>
    </lineage>
</organism>
<name>A0A1G4IVX9_9SACH</name>
<keyword evidence="4 6" id="KW-1133">Transmembrane helix</keyword>
<dbReference type="InterPro" id="IPR045064">
    <property type="entry name" value="Reticulon-like"/>
</dbReference>
<accession>A0A1G4IVX9</accession>
<evidence type="ECO:0000256" key="4">
    <source>
        <dbReference type="ARBA" id="ARBA00022989"/>
    </source>
</evidence>
<dbReference type="Proteomes" id="UP000191024">
    <property type="component" value="Chromosome B"/>
</dbReference>
<feature type="domain" description="Reticulon" evidence="8">
    <location>
        <begin position="4"/>
        <end position="204"/>
    </location>
</feature>
<dbReference type="PANTHER" id="PTHR10994">
    <property type="entry name" value="RETICULON"/>
    <property type="match status" value="1"/>
</dbReference>
<evidence type="ECO:0000259" key="8">
    <source>
        <dbReference type="PROSITE" id="PS50845"/>
    </source>
</evidence>
<comment type="subcellular location">
    <subcellularLocation>
        <location evidence="1 6">Endoplasmic reticulum membrane</location>
        <topology evidence="1 6">Multi-pass membrane protein</topology>
    </subcellularLocation>
</comment>
<dbReference type="AlphaFoldDB" id="A0A1G4IVX9"/>
<feature type="compositionally biased region" description="Polar residues" evidence="7">
    <location>
        <begin position="237"/>
        <end position="249"/>
    </location>
</feature>
<keyword evidence="5 6" id="KW-0472">Membrane</keyword>
<feature type="region of interest" description="Disordered" evidence="7">
    <location>
        <begin position="217"/>
        <end position="256"/>
    </location>
</feature>
<evidence type="ECO:0000256" key="6">
    <source>
        <dbReference type="RuleBase" id="RU363132"/>
    </source>
</evidence>
<evidence type="ECO:0000256" key="7">
    <source>
        <dbReference type="SAM" id="MobiDB-lite"/>
    </source>
</evidence>
<keyword evidence="2 6" id="KW-0812">Transmembrane</keyword>